<evidence type="ECO:0000313" key="7">
    <source>
        <dbReference type="EMBL" id="CAH1443231.1"/>
    </source>
</evidence>
<keyword evidence="3" id="KW-0862">Zinc</keyword>
<evidence type="ECO:0000256" key="2">
    <source>
        <dbReference type="ARBA" id="ARBA00022771"/>
    </source>
</evidence>
<feature type="region of interest" description="Disordered" evidence="5">
    <location>
        <begin position="211"/>
        <end position="259"/>
    </location>
</feature>
<feature type="domain" description="SWIM-type" evidence="6">
    <location>
        <begin position="98"/>
        <end position="130"/>
    </location>
</feature>
<organism evidence="7 8">
    <name type="scientific">Lactuca virosa</name>
    <dbReference type="NCBI Taxonomy" id="75947"/>
    <lineage>
        <taxon>Eukaryota</taxon>
        <taxon>Viridiplantae</taxon>
        <taxon>Streptophyta</taxon>
        <taxon>Embryophyta</taxon>
        <taxon>Tracheophyta</taxon>
        <taxon>Spermatophyta</taxon>
        <taxon>Magnoliopsida</taxon>
        <taxon>eudicotyledons</taxon>
        <taxon>Gunneridae</taxon>
        <taxon>Pentapetalae</taxon>
        <taxon>asterids</taxon>
        <taxon>campanulids</taxon>
        <taxon>Asterales</taxon>
        <taxon>Asteraceae</taxon>
        <taxon>Cichorioideae</taxon>
        <taxon>Cichorieae</taxon>
        <taxon>Lactucinae</taxon>
        <taxon>Lactuca</taxon>
    </lineage>
</organism>
<keyword evidence="8" id="KW-1185">Reference proteome</keyword>
<dbReference type="PANTHER" id="PTHR31973">
    <property type="entry name" value="POLYPROTEIN, PUTATIVE-RELATED"/>
    <property type="match status" value="1"/>
</dbReference>
<dbReference type="InterPro" id="IPR006564">
    <property type="entry name" value="Znf_PMZ"/>
</dbReference>
<feature type="compositionally biased region" description="Acidic residues" evidence="5">
    <location>
        <begin position="35"/>
        <end position="52"/>
    </location>
</feature>
<dbReference type="AlphaFoldDB" id="A0AAU9NZ36"/>
<dbReference type="PROSITE" id="PS50966">
    <property type="entry name" value="ZF_SWIM"/>
    <property type="match status" value="1"/>
</dbReference>
<dbReference type="PANTHER" id="PTHR31973:SF189">
    <property type="entry name" value="TRANSPOSASE, MUDR, PLANT, MULE TRANSPOSASE DOMAIN PROTEIN-RELATED"/>
    <property type="match status" value="1"/>
</dbReference>
<dbReference type="InterPro" id="IPR007527">
    <property type="entry name" value="Znf_SWIM"/>
</dbReference>
<comment type="caution">
    <text evidence="7">The sequence shown here is derived from an EMBL/GenBank/DDBJ whole genome shotgun (WGS) entry which is preliminary data.</text>
</comment>
<dbReference type="EMBL" id="CAKMRJ010005412">
    <property type="protein sequence ID" value="CAH1443231.1"/>
    <property type="molecule type" value="Genomic_DNA"/>
</dbReference>
<sequence length="284" mass="32032">MSIEGEEGIDLIDFMSPQERNMEGVTYEGVSQENGNEEVIEGDPKDDEDDNVPDVKGKPMFNEDIPWKKQLPILGMRYWQVLPSGLNTFETRNLGESYGVDLEKKTCTCRIWQMNGYGCVHSVAAISYVNRDVEAFVDPLYRACIYMNTYTYSIRSMNGSAMWPPTDYIPPLKRKMPGRPITKRKRDNIEVSGSHRVSKAGKTMVYGVCKKSGHNKSTRDAMSKAQKSHVKKRKAEGEGETSALKKGKGQGQRAKGEKKERVKVILEVELVSKREKVNVGQQVV</sequence>
<protein>
    <recommendedName>
        <fullName evidence="6">SWIM-type domain-containing protein</fullName>
    </recommendedName>
</protein>
<evidence type="ECO:0000256" key="5">
    <source>
        <dbReference type="SAM" id="MobiDB-lite"/>
    </source>
</evidence>
<keyword evidence="2 4" id="KW-0863">Zinc-finger</keyword>
<evidence type="ECO:0000256" key="4">
    <source>
        <dbReference type="PROSITE-ProRule" id="PRU00325"/>
    </source>
</evidence>
<keyword evidence="1" id="KW-0479">Metal-binding</keyword>
<dbReference type="Proteomes" id="UP001157418">
    <property type="component" value="Unassembled WGS sequence"/>
</dbReference>
<evidence type="ECO:0000259" key="6">
    <source>
        <dbReference type="PROSITE" id="PS50966"/>
    </source>
</evidence>
<proteinExistence type="predicted"/>
<dbReference type="GO" id="GO:0008270">
    <property type="term" value="F:zinc ion binding"/>
    <property type="evidence" value="ECO:0007669"/>
    <property type="project" value="UniProtKB-KW"/>
</dbReference>
<dbReference type="Pfam" id="PF04434">
    <property type="entry name" value="SWIM"/>
    <property type="match status" value="1"/>
</dbReference>
<name>A0AAU9NZ36_9ASTR</name>
<accession>A0AAU9NZ36</accession>
<gene>
    <name evidence="7" type="ORF">LVIROSA_LOCUS29163</name>
</gene>
<evidence type="ECO:0000256" key="3">
    <source>
        <dbReference type="ARBA" id="ARBA00022833"/>
    </source>
</evidence>
<reference evidence="7 8" key="1">
    <citation type="submission" date="2022-01" db="EMBL/GenBank/DDBJ databases">
        <authorList>
            <person name="Xiong W."/>
            <person name="Schranz E."/>
        </authorList>
    </citation>
    <scope>NUCLEOTIDE SEQUENCE [LARGE SCALE GENOMIC DNA]</scope>
</reference>
<feature type="region of interest" description="Disordered" evidence="5">
    <location>
        <begin position="26"/>
        <end position="58"/>
    </location>
</feature>
<evidence type="ECO:0000313" key="8">
    <source>
        <dbReference type="Proteomes" id="UP001157418"/>
    </source>
</evidence>
<dbReference type="SMART" id="SM00575">
    <property type="entry name" value="ZnF_PMZ"/>
    <property type="match status" value="1"/>
</dbReference>
<evidence type="ECO:0000256" key="1">
    <source>
        <dbReference type="ARBA" id="ARBA00022723"/>
    </source>
</evidence>